<dbReference type="RefSeq" id="WP_025727259.1">
    <property type="nucleotide sequence ID" value="NZ_JAAIWK010000005.1"/>
</dbReference>
<dbReference type="EC" id="3.4.13.22" evidence="9"/>
<evidence type="ECO:0000256" key="3">
    <source>
        <dbReference type="ARBA" id="ARBA00022723"/>
    </source>
</evidence>
<dbReference type="GO" id="GO:0008237">
    <property type="term" value="F:metallopeptidase activity"/>
    <property type="evidence" value="ECO:0007669"/>
    <property type="project" value="UniProtKB-KW"/>
</dbReference>
<dbReference type="InterPro" id="IPR009045">
    <property type="entry name" value="Zn_M74/Hedgehog-like"/>
</dbReference>
<dbReference type="PANTHER" id="PTHR43126:SF2">
    <property type="entry name" value="D-ALANYL-D-ALANINE DIPEPTIDASE"/>
    <property type="match status" value="1"/>
</dbReference>
<organism evidence="10 11">
    <name type="scientific">Heyndrickxia ginsengihumi</name>
    <dbReference type="NCBI Taxonomy" id="363870"/>
    <lineage>
        <taxon>Bacteria</taxon>
        <taxon>Bacillati</taxon>
        <taxon>Bacillota</taxon>
        <taxon>Bacilli</taxon>
        <taxon>Bacillales</taxon>
        <taxon>Bacillaceae</taxon>
        <taxon>Heyndrickxia</taxon>
    </lineage>
</organism>
<gene>
    <name evidence="10" type="ORF">G4D61_05005</name>
</gene>
<reference evidence="10 11" key="1">
    <citation type="submission" date="2020-03" db="EMBL/GenBank/DDBJ databases">
        <title>Bacillus aquiflavi sp. nov., isolated from yellow water of strong flavor Chinese baijiu in Yibin region of China.</title>
        <authorList>
            <person name="Xie J."/>
        </authorList>
    </citation>
    <scope>NUCLEOTIDE SEQUENCE [LARGE SCALE GENOMIC DNA]</scope>
    <source>
        <strain evidence="10 11">Gsoil 114</strain>
    </source>
</reference>
<feature type="site" description="Transition state stabilizer" evidence="9">
    <location>
        <position position="70"/>
    </location>
</feature>
<dbReference type="OrthoDB" id="9801430at2"/>
<feature type="binding site" evidence="9">
    <location>
        <position position="123"/>
    </location>
    <ligand>
        <name>Zn(2+)</name>
        <dbReference type="ChEBI" id="CHEBI:29105"/>
        <note>catalytic</note>
    </ligand>
</feature>
<name>A0A6M0P3N9_9BACI</name>
<evidence type="ECO:0000256" key="7">
    <source>
        <dbReference type="ARBA" id="ARBA00023049"/>
    </source>
</evidence>
<comment type="similarity">
    <text evidence="9">Belongs to the peptidase M15D family.</text>
</comment>
<keyword evidence="5 9" id="KW-0862">Zinc</keyword>
<comment type="cofactor">
    <cofactor evidence="9">
        <name>Zn(2+)</name>
        <dbReference type="ChEBI" id="CHEBI:29105"/>
    </cofactor>
    <text evidence="9">Binds 1 zinc ion per subunit.</text>
</comment>
<dbReference type="Gene3D" id="3.30.1380.10">
    <property type="match status" value="1"/>
</dbReference>
<dbReference type="HAMAP" id="MF_01924">
    <property type="entry name" value="A_A_dipeptidase"/>
    <property type="match status" value="1"/>
</dbReference>
<keyword evidence="2 9" id="KW-0645">Protease</keyword>
<evidence type="ECO:0000256" key="8">
    <source>
        <dbReference type="ARBA" id="ARBA00023316"/>
    </source>
</evidence>
<dbReference type="GO" id="GO:0006508">
    <property type="term" value="P:proteolysis"/>
    <property type="evidence" value="ECO:0007669"/>
    <property type="project" value="UniProtKB-KW"/>
</dbReference>
<evidence type="ECO:0000256" key="6">
    <source>
        <dbReference type="ARBA" id="ARBA00022997"/>
    </source>
</evidence>
<dbReference type="Proteomes" id="UP000476934">
    <property type="component" value="Unassembled WGS sequence"/>
</dbReference>
<feature type="binding site" evidence="9">
    <location>
        <position position="116"/>
    </location>
    <ligand>
        <name>Zn(2+)</name>
        <dbReference type="ChEBI" id="CHEBI:29105"/>
        <note>catalytic</note>
    </ligand>
</feature>
<dbReference type="SUPFAM" id="SSF55166">
    <property type="entry name" value="Hedgehog/DD-peptidase"/>
    <property type="match status" value="1"/>
</dbReference>
<comment type="catalytic activity">
    <reaction evidence="1 9">
        <text>D-alanyl-D-alanine + H2O = 2 D-alanine</text>
        <dbReference type="Rhea" id="RHEA:20661"/>
        <dbReference type="ChEBI" id="CHEBI:15377"/>
        <dbReference type="ChEBI" id="CHEBI:57416"/>
        <dbReference type="ChEBI" id="CHEBI:57822"/>
        <dbReference type="EC" id="3.4.13.22"/>
    </reaction>
</comment>
<keyword evidence="11" id="KW-1185">Reference proteome</keyword>
<protein>
    <recommendedName>
        <fullName evidence="9">D-alanyl-D-alanine dipeptidase</fullName>
        <shortName evidence="9">D-Ala-D-Ala dipeptidase</shortName>
        <ecNumber evidence="9">3.4.13.22</ecNumber>
    </recommendedName>
</protein>
<evidence type="ECO:0000256" key="4">
    <source>
        <dbReference type="ARBA" id="ARBA00022801"/>
    </source>
</evidence>
<dbReference type="GO" id="GO:0008270">
    <property type="term" value="F:zinc ion binding"/>
    <property type="evidence" value="ECO:0007669"/>
    <property type="project" value="UniProtKB-UniRule"/>
</dbReference>
<evidence type="ECO:0000256" key="5">
    <source>
        <dbReference type="ARBA" id="ARBA00022833"/>
    </source>
</evidence>
<proteinExistence type="inferred from homology"/>
<dbReference type="AlphaFoldDB" id="A0A6M0P3N9"/>
<feature type="active site" description="Proton donor/acceptor" evidence="9">
    <location>
        <position position="185"/>
    </location>
</feature>
<sequence>MGEIFNDKEEALISVAHVSERIKVFPYYFRHHIPGAQNDCFLREGVVQKLLAALKSIPEEYHFVILDGWRSYRTQQALYDMHQTYFLQRYDKKEAKKQLSRFVAAPSMDPYNPAPHYTGGAVDLTLANEKGWLDMGTDFDEFTEKAHSLFYEKELLTDEEKNIRDRRRLLRKSMIDVGFRSNPDEWWHFDYGNPLWAKENNTLPKYMGIELTAKKGGKHVEKD</sequence>
<evidence type="ECO:0000313" key="11">
    <source>
        <dbReference type="Proteomes" id="UP000476934"/>
    </source>
</evidence>
<keyword evidence="3 9" id="KW-0479">Metal-binding</keyword>
<dbReference type="InterPro" id="IPR000755">
    <property type="entry name" value="A_A_dipeptidase"/>
</dbReference>
<dbReference type="GO" id="GO:0160237">
    <property type="term" value="F:D-Ala-D-Ala dipeptidase activity"/>
    <property type="evidence" value="ECO:0007669"/>
    <property type="project" value="UniProtKB-EC"/>
</dbReference>
<dbReference type="EMBL" id="JAAIWK010000005">
    <property type="protein sequence ID" value="NEY19326.1"/>
    <property type="molecule type" value="Genomic_DNA"/>
</dbReference>
<dbReference type="Pfam" id="PF01427">
    <property type="entry name" value="Peptidase_M15"/>
    <property type="match status" value="1"/>
</dbReference>
<keyword evidence="6 9" id="KW-0224">Dipeptidase</keyword>
<dbReference type="CDD" id="cd14843">
    <property type="entry name" value="D-Ala-D-Ala_dipeptidase_like"/>
    <property type="match status" value="1"/>
</dbReference>
<evidence type="ECO:0000256" key="2">
    <source>
        <dbReference type="ARBA" id="ARBA00022670"/>
    </source>
</evidence>
<evidence type="ECO:0000256" key="9">
    <source>
        <dbReference type="HAMAP-Rule" id="MF_01924"/>
    </source>
</evidence>
<dbReference type="PANTHER" id="PTHR43126">
    <property type="entry name" value="D-ALANYL-D-ALANINE DIPEPTIDASE"/>
    <property type="match status" value="1"/>
</dbReference>
<evidence type="ECO:0000313" key="10">
    <source>
        <dbReference type="EMBL" id="NEY19326.1"/>
    </source>
</evidence>
<evidence type="ECO:0000256" key="1">
    <source>
        <dbReference type="ARBA" id="ARBA00001362"/>
    </source>
</evidence>
<keyword evidence="8" id="KW-0961">Cell wall biogenesis/degradation</keyword>
<comment type="caution">
    <text evidence="10">The sequence shown here is derived from an EMBL/GenBank/DDBJ whole genome shotgun (WGS) entry which is preliminary data.</text>
</comment>
<comment type="function">
    <text evidence="9">Catalyzes hydrolysis of the D-alanyl-D-alanine dipeptide.</text>
</comment>
<accession>A0A6M0P3N9</accession>
<keyword evidence="4 9" id="KW-0378">Hydrolase</keyword>
<dbReference type="GO" id="GO:0071555">
    <property type="term" value="P:cell wall organization"/>
    <property type="evidence" value="ECO:0007669"/>
    <property type="project" value="UniProtKB-KW"/>
</dbReference>
<keyword evidence="7 9" id="KW-0482">Metalloprotease</keyword>
<feature type="binding site" evidence="9">
    <location>
        <position position="188"/>
    </location>
    <ligand>
        <name>Zn(2+)</name>
        <dbReference type="ChEBI" id="CHEBI:29105"/>
        <note>catalytic</note>
    </ligand>
</feature>